<evidence type="ECO:0000313" key="2">
    <source>
        <dbReference type="Proteomes" id="UP000499080"/>
    </source>
</evidence>
<dbReference type="Proteomes" id="UP000499080">
    <property type="component" value="Unassembled WGS sequence"/>
</dbReference>
<dbReference type="AlphaFoldDB" id="A0A4Y2T3Y9"/>
<name>A0A4Y2T3Y9_ARAVE</name>
<reference evidence="1 2" key="1">
    <citation type="journal article" date="2019" name="Sci. Rep.">
        <title>Orb-weaving spider Araneus ventricosus genome elucidates the spidroin gene catalogue.</title>
        <authorList>
            <person name="Kono N."/>
            <person name="Nakamura H."/>
            <person name="Ohtoshi R."/>
            <person name="Moran D.A.P."/>
            <person name="Shinohara A."/>
            <person name="Yoshida Y."/>
            <person name="Fujiwara M."/>
            <person name="Mori M."/>
            <person name="Tomita M."/>
            <person name="Arakawa K."/>
        </authorList>
    </citation>
    <scope>NUCLEOTIDE SEQUENCE [LARGE SCALE GENOMIC DNA]</scope>
</reference>
<comment type="caution">
    <text evidence="1">The sequence shown here is derived from an EMBL/GenBank/DDBJ whole genome shotgun (WGS) entry which is preliminary data.</text>
</comment>
<evidence type="ECO:0000313" key="1">
    <source>
        <dbReference type="EMBL" id="GBN93845.1"/>
    </source>
</evidence>
<sequence length="83" mass="9540">MTNEYGSPNPIIYDPAPKDLRHSDHRLNCLILPPLRDGLPWAINHLFVGPFIIMRSQPSCISVLVNDDDPSRFQQKRSIVVFR</sequence>
<gene>
    <name evidence="1" type="ORF">AVEN_67178_1</name>
</gene>
<proteinExistence type="predicted"/>
<organism evidence="1 2">
    <name type="scientific">Araneus ventricosus</name>
    <name type="common">Orbweaver spider</name>
    <name type="synonym">Epeira ventricosa</name>
    <dbReference type="NCBI Taxonomy" id="182803"/>
    <lineage>
        <taxon>Eukaryota</taxon>
        <taxon>Metazoa</taxon>
        <taxon>Ecdysozoa</taxon>
        <taxon>Arthropoda</taxon>
        <taxon>Chelicerata</taxon>
        <taxon>Arachnida</taxon>
        <taxon>Araneae</taxon>
        <taxon>Araneomorphae</taxon>
        <taxon>Entelegynae</taxon>
        <taxon>Araneoidea</taxon>
        <taxon>Araneidae</taxon>
        <taxon>Araneus</taxon>
    </lineage>
</organism>
<keyword evidence="2" id="KW-1185">Reference proteome</keyword>
<accession>A0A4Y2T3Y9</accession>
<dbReference type="EMBL" id="BGPR01025172">
    <property type="protein sequence ID" value="GBN93845.1"/>
    <property type="molecule type" value="Genomic_DNA"/>
</dbReference>
<protein>
    <submittedName>
        <fullName evidence="1">Uncharacterized protein</fullName>
    </submittedName>
</protein>